<dbReference type="HAMAP" id="MF_01440">
    <property type="entry name" value="CheD"/>
    <property type="match status" value="1"/>
</dbReference>
<dbReference type="EC" id="3.5.1.44" evidence="3"/>
<dbReference type="OrthoDB" id="9807202at2"/>
<keyword evidence="1 3" id="KW-0145">Chemotaxis</keyword>
<dbReference type="AlphaFoldDB" id="A0A8G2FGY9"/>
<dbReference type="Gene3D" id="3.30.1330.200">
    <property type="match status" value="1"/>
</dbReference>
<dbReference type="Proteomes" id="UP000186308">
    <property type="component" value="Unassembled WGS sequence"/>
</dbReference>
<comment type="function">
    <text evidence="3">Probably deamidates glutamine residues to glutamate on methyl-accepting chemotaxis receptors (MCPs), playing an important role in chemotaxis.</text>
</comment>
<dbReference type="GO" id="GO:0050568">
    <property type="term" value="F:protein-glutamine glutaminase activity"/>
    <property type="evidence" value="ECO:0007669"/>
    <property type="project" value="UniProtKB-UniRule"/>
</dbReference>
<dbReference type="GO" id="GO:0006935">
    <property type="term" value="P:chemotaxis"/>
    <property type="evidence" value="ECO:0007669"/>
    <property type="project" value="UniProtKB-UniRule"/>
</dbReference>
<dbReference type="InterPro" id="IPR038592">
    <property type="entry name" value="CheD-like_sf"/>
</dbReference>
<reference evidence="4 5" key="1">
    <citation type="submission" date="2017-01" db="EMBL/GenBank/DDBJ databases">
        <authorList>
            <person name="Varghese N."/>
            <person name="Submissions S."/>
        </authorList>
    </citation>
    <scope>NUCLEOTIDE SEQUENCE [LARGE SCALE GENOMIC DNA]</scope>
    <source>
        <strain evidence="4 5">ATCC 35905</strain>
    </source>
</reference>
<evidence type="ECO:0000256" key="1">
    <source>
        <dbReference type="ARBA" id="ARBA00022500"/>
    </source>
</evidence>
<dbReference type="SUPFAM" id="SSF64438">
    <property type="entry name" value="CNF1/YfiH-like putative cysteine hydrolases"/>
    <property type="match status" value="1"/>
</dbReference>
<comment type="catalytic activity">
    <reaction evidence="3">
        <text>L-glutaminyl-[protein] + H2O = L-glutamyl-[protein] + NH4(+)</text>
        <dbReference type="Rhea" id="RHEA:16441"/>
        <dbReference type="Rhea" id="RHEA-COMP:10207"/>
        <dbReference type="Rhea" id="RHEA-COMP:10208"/>
        <dbReference type="ChEBI" id="CHEBI:15377"/>
        <dbReference type="ChEBI" id="CHEBI:28938"/>
        <dbReference type="ChEBI" id="CHEBI:29973"/>
        <dbReference type="ChEBI" id="CHEBI:30011"/>
        <dbReference type="EC" id="3.5.1.44"/>
    </reaction>
</comment>
<evidence type="ECO:0000256" key="3">
    <source>
        <dbReference type="HAMAP-Rule" id="MF_01440"/>
    </source>
</evidence>
<accession>A0A8G2FGY9</accession>
<evidence type="ECO:0000256" key="2">
    <source>
        <dbReference type="ARBA" id="ARBA00022801"/>
    </source>
</evidence>
<organism evidence="4 5">
    <name type="scientific">Acidiphilium rubrum</name>
    <dbReference type="NCBI Taxonomy" id="526"/>
    <lineage>
        <taxon>Bacteria</taxon>
        <taxon>Pseudomonadati</taxon>
        <taxon>Pseudomonadota</taxon>
        <taxon>Alphaproteobacteria</taxon>
        <taxon>Acetobacterales</taxon>
        <taxon>Acidocellaceae</taxon>
        <taxon>Acidiphilium</taxon>
    </lineage>
</organism>
<comment type="caution">
    <text evidence="4">The sequence shown here is derived from an EMBL/GenBank/DDBJ whole genome shotgun (WGS) entry which is preliminary data.</text>
</comment>
<name>A0A8G2FGY9_ACIRU</name>
<dbReference type="InterPro" id="IPR005659">
    <property type="entry name" value="Chemorcpt_Glu_NH3ase_CheD"/>
</dbReference>
<dbReference type="EMBL" id="FTNE01000013">
    <property type="protein sequence ID" value="SIQ99173.1"/>
    <property type="molecule type" value="Genomic_DNA"/>
</dbReference>
<evidence type="ECO:0000313" key="4">
    <source>
        <dbReference type="EMBL" id="SIQ99173.1"/>
    </source>
</evidence>
<dbReference type="Pfam" id="PF03975">
    <property type="entry name" value="CheD"/>
    <property type="match status" value="1"/>
</dbReference>
<dbReference type="InterPro" id="IPR011324">
    <property type="entry name" value="Cytotoxic_necrot_fac-like_cat"/>
</dbReference>
<dbReference type="PANTHER" id="PTHR35147:SF3">
    <property type="entry name" value="CHEMORECEPTOR GLUTAMINE DEAMIDASE CHED 1-RELATED"/>
    <property type="match status" value="1"/>
</dbReference>
<gene>
    <name evidence="3" type="primary">cheD</name>
    <name evidence="4" type="ORF">SAMN05421828_11326</name>
</gene>
<comment type="similarity">
    <text evidence="3">Belongs to the CheD family.</text>
</comment>
<keyword evidence="2 3" id="KW-0378">Hydrolase</keyword>
<evidence type="ECO:0000313" key="5">
    <source>
        <dbReference type="Proteomes" id="UP000186308"/>
    </source>
</evidence>
<dbReference type="CDD" id="cd16352">
    <property type="entry name" value="CheD"/>
    <property type="match status" value="1"/>
</dbReference>
<proteinExistence type="inferred from homology"/>
<sequence>MSSPTELDVIVERKINIVQGEQQVSNDPGVVLTTILGSCIAACMWDRDAGVGGMNHFLLPGDRTDPGQANRGGDAMRYGAYSMELLVNGLLRQGAQRRRLQAKLFGGSCMMAGLTDVGQLNAAFAERFLQAEGIAIVGGSLRGNQGRRIQFWPVSGRARQTLLNSSNGAVSRAEANLVPPPSFSTAGTVELF</sequence>
<keyword evidence="5" id="KW-1185">Reference proteome</keyword>
<dbReference type="RefSeq" id="WP_029313125.1">
    <property type="nucleotide sequence ID" value="NZ_FTNE01000013.1"/>
</dbReference>
<protein>
    <recommendedName>
        <fullName evidence="3">Probable chemoreceptor glutamine deamidase CheD</fullName>
        <ecNumber evidence="3">3.5.1.44</ecNumber>
    </recommendedName>
</protein>
<dbReference type="PANTHER" id="PTHR35147">
    <property type="entry name" value="CHEMORECEPTOR GLUTAMINE DEAMIDASE CHED-RELATED"/>
    <property type="match status" value="1"/>
</dbReference>